<keyword evidence="1 2" id="KW-0732">Signal</keyword>
<dbReference type="Proteomes" id="UP000524404">
    <property type="component" value="Unassembled WGS sequence"/>
</dbReference>
<comment type="caution">
    <text evidence="3">The sequence shown here is derived from an EMBL/GenBank/DDBJ whole genome shotgun (WGS) entry which is preliminary data.</text>
</comment>
<dbReference type="Gene3D" id="2.50.20.10">
    <property type="entry name" value="Lipoprotein localisation LolA/LolB/LppX"/>
    <property type="match status" value="1"/>
</dbReference>
<dbReference type="InterPro" id="IPR029046">
    <property type="entry name" value="LolA/LolB/LppX"/>
</dbReference>
<keyword evidence="3" id="KW-0449">Lipoprotein</keyword>
<dbReference type="InterPro" id="IPR004564">
    <property type="entry name" value="OM_lipoprot_carrier_LolA-like"/>
</dbReference>
<dbReference type="SUPFAM" id="SSF89392">
    <property type="entry name" value="Prokaryotic lipoproteins and lipoprotein localization factors"/>
    <property type="match status" value="1"/>
</dbReference>
<organism evidence="3 4">
    <name type="scientific">Arcicella rosea</name>
    <dbReference type="NCBI Taxonomy" id="502909"/>
    <lineage>
        <taxon>Bacteria</taxon>
        <taxon>Pseudomonadati</taxon>
        <taxon>Bacteroidota</taxon>
        <taxon>Cytophagia</taxon>
        <taxon>Cytophagales</taxon>
        <taxon>Flectobacillaceae</taxon>
        <taxon>Arcicella</taxon>
    </lineage>
</organism>
<dbReference type="RefSeq" id="WP_229202858.1">
    <property type="nucleotide sequence ID" value="NZ_JACHKT010000018.1"/>
</dbReference>
<dbReference type="CDD" id="cd16325">
    <property type="entry name" value="LolA"/>
    <property type="match status" value="1"/>
</dbReference>
<protein>
    <submittedName>
        <fullName evidence="3">Outer membrane lipoprotein-sorting protein</fullName>
    </submittedName>
</protein>
<feature type="signal peptide" evidence="2">
    <location>
        <begin position="1"/>
        <end position="22"/>
    </location>
</feature>
<reference evidence="3 4" key="1">
    <citation type="submission" date="2020-08" db="EMBL/GenBank/DDBJ databases">
        <title>Functional genomics of gut bacteria from endangered species of beetles.</title>
        <authorList>
            <person name="Carlos-Shanley C."/>
        </authorList>
    </citation>
    <scope>NUCLEOTIDE SEQUENCE [LARGE SCALE GENOMIC DNA]</scope>
    <source>
        <strain evidence="3 4">S00070</strain>
    </source>
</reference>
<accession>A0A841EP32</accession>
<feature type="chain" id="PRO_5032441100" evidence="2">
    <location>
        <begin position="23"/>
        <end position="211"/>
    </location>
</feature>
<dbReference type="PANTHER" id="PTHR35869">
    <property type="entry name" value="OUTER-MEMBRANE LIPOPROTEIN CARRIER PROTEIN"/>
    <property type="match status" value="1"/>
</dbReference>
<evidence type="ECO:0000313" key="3">
    <source>
        <dbReference type="EMBL" id="MBB6003974.1"/>
    </source>
</evidence>
<evidence type="ECO:0000256" key="1">
    <source>
        <dbReference type="ARBA" id="ARBA00022729"/>
    </source>
</evidence>
<sequence length="211" mass="23831">MMNKNIFLLAICLIINVIGVKAQDSKAGVIIDAMQKKYKSMKAFSASFAYGADGSTQVLQGNITVKGQKYRLKTSGQEIYNNGKEVSTYIKETNEVNISDYEPSDNDLNPSKIYSFDKKGFRYVFIQEVKEGAETYEVIELSPEKKGTQVSKVKIKLNKKDKSVKSWTITDKSGKRQTFKVSNFVPNVPVDDKYFVFDKSKFPGVEVNDLR</sequence>
<dbReference type="AlphaFoldDB" id="A0A841EP32"/>
<evidence type="ECO:0000313" key="4">
    <source>
        <dbReference type="Proteomes" id="UP000524404"/>
    </source>
</evidence>
<evidence type="ECO:0000256" key="2">
    <source>
        <dbReference type="SAM" id="SignalP"/>
    </source>
</evidence>
<dbReference type="EMBL" id="JACHKT010000018">
    <property type="protein sequence ID" value="MBB6003974.1"/>
    <property type="molecule type" value="Genomic_DNA"/>
</dbReference>
<name>A0A841EP32_9BACT</name>
<dbReference type="PANTHER" id="PTHR35869:SF1">
    <property type="entry name" value="OUTER-MEMBRANE LIPOPROTEIN CARRIER PROTEIN"/>
    <property type="match status" value="1"/>
</dbReference>
<gene>
    <name evidence="3" type="ORF">HNP25_002635</name>
</gene>
<dbReference type="Pfam" id="PF03548">
    <property type="entry name" value="LolA"/>
    <property type="match status" value="1"/>
</dbReference>
<keyword evidence="4" id="KW-1185">Reference proteome</keyword>
<proteinExistence type="predicted"/>